<feature type="region of interest" description="Disordered" evidence="2">
    <location>
        <begin position="183"/>
        <end position="216"/>
    </location>
</feature>
<evidence type="ECO:0000313" key="5">
    <source>
        <dbReference type="EMBL" id="WPH00267.1"/>
    </source>
</evidence>
<dbReference type="AlphaFoldDB" id="A0AAQ3M204"/>
<proteinExistence type="predicted"/>
<organism evidence="5 6">
    <name type="scientific">Acrodontium crateriforme</name>
    <dbReference type="NCBI Taxonomy" id="150365"/>
    <lineage>
        <taxon>Eukaryota</taxon>
        <taxon>Fungi</taxon>
        <taxon>Dikarya</taxon>
        <taxon>Ascomycota</taxon>
        <taxon>Pezizomycotina</taxon>
        <taxon>Dothideomycetes</taxon>
        <taxon>Dothideomycetidae</taxon>
        <taxon>Mycosphaerellales</taxon>
        <taxon>Teratosphaeriaceae</taxon>
        <taxon>Acrodontium</taxon>
    </lineage>
</organism>
<dbReference type="Pfam" id="PF15456">
    <property type="entry name" value="Uds1"/>
    <property type="match status" value="1"/>
</dbReference>
<feature type="coiled-coil region" evidence="1">
    <location>
        <begin position="535"/>
        <end position="798"/>
    </location>
</feature>
<feature type="region of interest" description="Disordered" evidence="2">
    <location>
        <begin position="342"/>
        <end position="361"/>
    </location>
</feature>
<evidence type="ECO:0000256" key="1">
    <source>
        <dbReference type="SAM" id="Coils"/>
    </source>
</evidence>
<feature type="compositionally biased region" description="Acidic residues" evidence="2">
    <location>
        <begin position="286"/>
        <end position="295"/>
    </location>
</feature>
<evidence type="ECO:0000313" key="6">
    <source>
        <dbReference type="Proteomes" id="UP001303373"/>
    </source>
</evidence>
<feature type="region of interest" description="Disordered" evidence="2">
    <location>
        <begin position="1"/>
        <end position="56"/>
    </location>
</feature>
<feature type="compositionally biased region" description="Polar residues" evidence="2">
    <location>
        <begin position="861"/>
        <end position="882"/>
    </location>
</feature>
<dbReference type="InterPro" id="IPR056703">
    <property type="entry name" value="DUF7801"/>
</dbReference>
<evidence type="ECO:0000256" key="2">
    <source>
        <dbReference type="SAM" id="MobiDB-lite"/>
    </source>
</evidence>
<feature type="compositionally biased region" description="Basic and acidic residues" evidence="2">
    <location>
        <begin position="465"/>
        <end position="478"/>
    </location>
</feature>
<dbReference type="Proteomes" id="UP001303373">
    <property type="component" value="Chromosome 4"/>
</dbReference>
<dbReference type="Gene3D" id="1.10.287.1490">
    <property type="match status" value="1"/>
</dbReference>
<dbReference type="EMBL" id="CP138583">
    <property type="protein sequence ID" value="WPH00267.1"/>
    <property type="molecule type" value="Genomic_DNA"/>
</dbReference>
<dbReference type="Pfam" id="PF25078">
    <property type="entry name" value="DUF7801"/>
    <property type="match status" value="2"/>
</dbReference>
<feature type="domain" description="DUF7801" evidence="4">
    <location>
        <begin position="736"/>
        <end position="801"/>
    </location>
</feature>
<protein>
    <recommendedName>
        <fullName evidence="7">Up-regulated during septation protein 1 domain-containing protein</fullName>
    </recommendedName>
</protein>
<evidence type="ECO:0000259" key="3">
    <source>
        <dbReference type="Pfam" id="PF15456"/>
    </source>
</evidence>
<feature type="region of interest" description="Disordered" evidence="2">
    <location>
        <begin position="266"/>
        <end position="297"/>
    </location>
</feature>
<feature type="compositionally biased region" description="Polar residues" evidence="2">
    <location>
        <begin position="266"/>
        <end position="285"/>
    </location>
</feature>
<gene>
    <name evidence="5" type="ORF">R9X50_00309100</name>
</gene>
<feature type="coiled-coil region" evidence="1">
    <location>
        <begin position="219"/>
        <end position="253"/>
    </location>
</feature>
<feature type="region of interest" description="Disordered" evidence="2">
    <location>
        <begin position="465"/>
        <end position="484"/>
    </location>
</feature>
<feature type="compositionally biased region" description="Polar residues" evidence="2">
    <location>
        <begin position="183"/>
        <end position="202"/>
    </location>
</feature>
<keyword evidence="6" id="KW-1185">Reference proteome</keyword>
<accession>A0AAQ3M204</accession>
<dbReference type="InterPro" id="IPR029191">
    <property type="entry name" value="Uds1"/>
</dbReference>
<dbReference type="SUPFAM" id="SSF57997">
    <property type="entry name" value="Tropomyosin"/>
    <property type="match status" value="1"/>
</dbReference>
<feature type="domain" description="Up-regulated during septation protein 1" evidence="3">
    <location>
        <begin position="124"/>
        <end position="263"/>
    </location>
</feature>
<name>A0AAQ3M204_9PEZI</name>
<feature type="compositionally biased region" description="Polar residues" evidence="2">
    <location>
        <begin position="25"/>
        <end position="41"/>
    </location>
</feature>
<keyword evidence="1" id="KW-0175">Coiled coil</keyword>
<evidence type="ECO:0008006" key="7">
    <source>
        <dbReference type="Google" id="ProtNLM"/>
    </source>
</evidence>
<reference evidence="5 6" key="1">
    <citation type="submission" date="2023-11" db="EMBL/GenBank/DDBJ databases">
        <title>An acidophilic fungus is an integral part of prey digestion in a carnivorous sundew plant.</title>
        <authorList>
            <person name="Tsai I.J."/>
        </authorList>
    </citation>
    <scope>NUCLEOTIDE SEQUENCE [LARGE SCALE GENOMIC DNA]</scope>
    <source>
        <strain evidence="5">169a</strain>
    </source>
</reference>
<feature type="region of interest" description="Disordered" evidence="2">
    <location>
        <begin position="850"/>
        <end position="882"/>
    </location>
</feature>
<feature type="domain" description="DUF7801" evidence="4">
    <location>
        <begin position="681"/>
        <end position="734"/>
    </location>
</feature>
<sequence>MPRAPHAVQEAPSTTHWTLGKHDTPLQSPSASDRASMQATHYPSHMRDLPSPRYDSYEGSDYGAPLAHTTSLGWKGGHSMGQSITGRDLYEDYDYSPPTDERDTQRISVNTRVRPQNTDEVGQHLLYETALLDSQSYDIMQIGEVDALKKEHARLNSKIESAQRKLALESKVKDAAQNLQRLYSINSKNRPDTPQSPQSPSHGGTAKGRNSGESFDHTLNQAENELAASVRKVDALNEIIKGLLERRQMVERKLLKHTAAVLAEQTSRPTTISATPFPQKRQSQSDGDDYSPDEFDGIRDIVLGNKSRKTKGAALPGGQLENLQDRLDQLNSYLRRVIAAANSGREPEAEPALNDANDDQSTKLDKRMDRLEANLKKLEVEQIEAKAHYDRVEQSTFMTRNAVEEQLASLSHLAHNTLLMGSDMQEMQTLREPPQATGNGYQHQLQYLEESIMSMEQLLQQHSQELHSARETGKDVESRIASQANKNDEYETTIAGLWDILQSENSPHGERTSALKEDFSLSAFSSRVQHIFDRAQAAKDQQDILRRQIQQQRDLNGKSDTEKDRQIAELEKSHEKLSQTHNMAQEKLARALADHAALQSEADQSQSNLSNLMSELDQLKKTVDTKHEERLELDRQLQTHKSNAGEMQAKIQELEAELDNQSEAVSKHSALTEQLATAQAAREEAEKKHMTVRKDMEGLESEVVRLATELTMARAELDGAYGTRAERAKDAQAAGVDSVKERNQVLEKELEEMTTEFQELTKESIEMEKEREQLDGLLDDLRARCEELELQLSEAKVNGLGGAKSAADGDAPPIRESTSMTVMRHEFKKMMRETRAEGIKLLRAEQEERRKLEAELRRLRPSSTSLAVRNGGTTSATPSVAG</sequence>
<evidence type="ECO:0000259" key="4">
    <source>
        <dbReference type="Pfam" id="PF25078"/>
    </source>
</evidence>